<keyword evidence="4" id="KW-1185">Reference proteome</keyword>
<sequence length="269" mass="31095">MSRLKIQSEGPQLVRAPENDHQYRVKRDRTIFDRLIICIAYLFAPLGFILTMIRFATTHYKNERKSINFKLMYHVCMGAFMELAALFAVMTYKGDFKWFILLIILLVLYVIFVLPARSFSWHSTLVYGRFEFLCKSYLKLITVDDVRHIGNIADKVKESEADVRRDLQYLIDWGLLAPDIVYYEGRVKLLDKQPSNLGYPDRTQHSPGSQSRRPSGQQTTWEQTPLRSKHRPPTQLPKSIGCTGCGAKNRVLPGQDKICDYCGTTISYN</sequence>
<proteinExistence type="predicted"/>
<evidence type="ECO:0000313" key="4">
    <source>
        <dbReference type="Proteomes" id="UP000054709"/>
    </source>
</evidence>
<dbReference type="EMBL" id="LCZJ02000013">
    <property type="protein sequence ID" value="KTD88452.1"/>
    <property type="molecule type" value="Genomic_DNA"/>
</dbReference>
<accession>A0A0W1B4F9</accession>
<dbReference type="RefSeq" id="WP_060621881.1">
    <property type="nucleotide sequence ID" value="NZ_LCZJ02000013.1"/>
</dbReference>
<feature type="transmembrane region" description="Helical" evidence="2">
    <location>
        <begin position="98"/>
        <end position="116"/>
    </location>
</feature>
<name>A0A0W1B4F9_9BACL</name>
<dbReference type="OrthoDB" id="1651838at2"/>
<dbReference type="AlphaFoldDB" id="A0A0W1B4F9"/>
<reference evidence="3 4" key="1">
    <citation type="journal article" date="2015" name="Int. Biodeterior. Biodegradation">
        <title>Physiological and genetic screening methods for the isolation of methyl tert-butyl ether-degrading bacteria for bioremediation purposes.</title>
        <authorList>
            <person name="Guisado I.M."/>
            <person name="Purswani J."/>
            <person name="Gonzalez Lopez J."/>
            <person name="Pozo C."/>
        </authorList>
    </citation>
    <scope>NUCLEOTIDE SEQUENCE [LARGE SCALE GENOMIC DNA]</scope>
    <source>
        <strain evidence="3 4">SH7</strain>
    </source>
</reference>
<feature type="compositionally biased region" description="Polar residues" evidence="1">
    <location>
        <begin position="205"/>
        <end position="226"/>
    </location>
</feature>
<keyword evidence="2" id="KW-0812">Transmembrane</keyword>
<feature type="transmembrane region" description="Helical" evidence="2">
    <location>
        <begin position="71"/>
        <end position="92"/>
    </location>
</feature>
<protein>
    <submittedName>
        <fullName evidence="3">Uncharacterized protein</fullName>
    </submittedName>
</protein>
<keyword evidence="2" id="KW-0472">Membrane</keyword>
<evidence type="ECO:0000256" key="2">
    <source>
        <dbReference type="SAM" id="Phobius"/>
    </source>
</evidence>
<feature type="transmembrane region" description="Helical" evidence="2">
    <location>
        <begin position="31"/>
        <end position="50"/>
    </location>
</feature>
<keyword evidence="2" id="KW-1133">Transmembrane helix</keyword>
<comment type="caution">
    <text evidence="3">The sequence shown here is derived from an EMBL/GenBank/DDBJ whole genome shotgun (WGS) entry which is preliminary data.</text>
</comment>
<organism evidence="3 4">
    <name type="scientific">Paenibacillus etheri</name>
    <dbReference type="NCBI Taxonomy" id="1306852"/>
    <lineage>
        <taxon>Bacteria</taxon>
        <taxon>Bacillati</taxon>
        <taxon>Bacillota</taxon>
        <taxon>Bacilli</taxon>
        <taxon>Bacillales</taxon>
        <taxon>Paenibacillaceae</taxon>
        <taxon>Paenibacillus</taxon>
    </lineage>
</organism>
<evidence type="ECO:0000256" key="1">
    <source>
        <dbReference type="SAM" id="MobiDB-lite"/>
    </source>
</evidence>
<dbReference type="Proteomes" id="UP000054709">
    <property type="component" value="Unassembled WGS sequence"/>
</dbReference>
<gene>
    <name evidence="3" type="ORF">UQ64_05310</name>
</gene>
<feature type="region of interest" description="Disordered" evidence="1">
    <location>
        <begin position="194"/>
        <end position="240"/>
    </location>
</feature>
<evidence type="ECO:0000313" key="3">
    <source>
        <dbReference type="EMBL" id="KTD88452.1"/>
    </source>
</evidence>